<dbReference type="Pfam" id="PF18986">
    <property type="entry name" value="DUF5719"/>
    <property type="match status" value="1"/>
</dbReference>
<dbReference type="OrthoDB" id="3729011at2"/>
<dbReference type="EMBL" id="SMKA01000237">
    <property type="protein sequence ID" value="TDC18989.1"/>
    <property type="molecule type" value="Genomic_DNA"/>
</dbReference>
<dbReference type="RefSeq" id="WP_132413950.1">
    <property type="nucleotide sequence ID" value="NZ_SMKA01000237.1"/>
</dbReference>
<dbReference type="Proteomes" id="UP000295075">
    <property type="component" value="Unassembled WGS sequence"/>
</dbReference>
<name>A0A4R4PAC3_9ACTN</name>
<gene>
    <name evidence="1" type="ORF">E1261_34660</name>
</gene>
<organism evidence="1 2">
    <name type="scientific">Kribbella albertanoniae</name>
    <dbReference type="NCBI Taxonomy" id="1266829"/>
    <lineage>
        <taxon>Bacteria</taxon>
        <taxon>Bacillati</taxon>
        <taxon>Actinomycetota</taxon>
        <taxon>Actinomycetes</taxon>
        <taxon>Propionibacteriales</taxon>
        <taxon>Kribbellaceae</taxon>
        <taxon>Kribbella</taxon>
    </lineage>
</organism>
<protein>
    <recommendedName>
        <fullName evidence="3">Secreted protein</fullName>
    </recommendedName>
</protein>
<reference evidence="1 2" key="1">
    <citation type="submission" date="2019-03" db="EMBL/GenBank/DDBJ databases">
        <title>Draft genome sequences of novel Actinobacteria.</title>
        <authorList>
            <person name="Sahin N."/>
            <person name="Ay H."/>
            <person name="Saygin H."/>
        </authorList>
    </citation>
    <scope>NUCLEOTIDE SEQUENCE [LARGE SCALE GENOMIC DNA]</scope>
    <source>
        <strain evidence="1 2">JCM 30547</strain>
    </source>
</reference>
<accession>A0A4R4PAC3</accession>
<evidence type="ECO:0000313" key="2">
    <source>
        <dbReference type="Proteomes" id="UP000295075"/>
    </source>
</evidence>
<sequence>MSSLLSDPRIRLGACVLAIAVVGGLAVVTNPKQPNVEPQAAQAPTRSIVNRTALACPAPAAGGKQTSVVSGVAPALPAGTPVAKGDEAPLSISPLATTADPLGSLLVRGKIGSSPAATKPQVLSIRGTGPLAAGAVGTSTAIATSGVNSGMASAPCQLPGSDFWFVGGSTAPDRRDVLTLTNLDSINAAVNVTIYSNKGRLDVPSARGLVIPARSTYELFLDQVARSQKDLALHIVSTGGRVAPALRDYATKADKTPAGVDWIGPTIAPSTKVFVPAAAPGPGQRKLVMANPSDLQATISLTVNGPNGPFKPAGLETVRLPAGAVSTIDLTKVLHGDASGISLVSDQPVTASLRMIDKSGSDFASISATEGLTGPAYLVLPAHQQPAILQVTAPGKASSVKIDLRDAAGKSLQSRAVDVIAGSTTQIAFKAQSAPTYLTVEQTRGTVVAGVTLMPDPKSDDTPQVAAWPLSTSLVFRAQLGAQPDVRAALR</sequence>
<evidence type="ECO:0000313" key="1">
    <source>
        <dbReference type="EMBL" id="TDC18989.1"/>
    </source>
</evidence>
<keyword evidence="2" id="KW-1185">Reference proteome</keyword>
<dbReference type="AlphaFoldDB" id="A0A4R4PAC3"/>
<evidence type="ECO:0008006" key="3">
    <source>
        <dbReference type="Google" id="ProtNLM"/>
    </source>
</evidence>
<proteinExistence type="predicted"/>
<comment type="caution">
    <text evidence="1">The sequence shown here is derived from an EMBL/GenBank/DDBJ whole genome shotgun (WGS) entry which is preliminary data.</text>
</comment>
<dbReference type="InterPro" id="IPR043777">
    <property type="entry name" value="DUF5719"/>
</dbReference>